<dbReference type="Proteomes" id="UP001169764">
    <property type="component" value="Unassembled WGS sequence"/>
</dbReference>
<sequence>MRLVLEEGDGDEIAGPWKGHEEVRIVAARLYEEGHPGKRWDDLTYGQQAPLISDAIAVLVEAWRHRRDDRLC</sequence>
<evidence type="ECO:0000313" key="2">
    <source>
        <dbReference type="Proteomes" id="UP001169764"/>
    </source>
</evidence>
<gene>
    <name evidence="1" type="ORF">Q4F19_07840</name>
</gene>
<reference evidence="1" key="1">
    <citation type="submission" date="2023-07" db="EMBL/GenBank/DDBJ databases">
        <authorList>
            <person name="Kim M."/>
        </authorList>
    </citation>
    <scope>NUCLEOTIDE SEQUENCE</scope>
    <source>
        <strain evidence="1">BIUV-7</strain>
    </source>
</reference>
<dbReference type="EMBL" id="JAUOTP010000003">
    <property type="protein sequence ID" value="MDO6414291.1"/>
    <property type="molecule type" value="Genomic_DNA"/>
</dbReference>
<dbReference type="RefSeq" id="WP_303541363.1">
    <property type="nucleotide sequence ID" value="NZ_JAUOTP010000003.1"/>
</dbReference>
<protein>
    <submittedName>
        <fullName evidence="1">Uncharacterized protein</fullName>
    </submittedName>
</protein>
<evidence type="ECO:0000313" key="1">
    <source>
        <dbReference type="EMBL" id="MDO6414291.1"/>
    </source>
</evidence>
<organism evidence="1 2">
    <name type="scientific">Sphingomonas natans</name>
    <dbReference type="NCBI Taxonomy" id="3063330"/>
    <lineage>
        <taxon>Bacteria</taxon>
        <taxon>Pseudomonadati</taxon>
        <taxon>Pseudomonadota</taxon>
        <taxon>Alphaproteobacteria</taxon>
        <taxon>Sphingomonadales</taxon>
        <taxon>Sphingomonadaceae</taxon>
        <taxon>Sphingomonas</taxon>
    </lineage>
</organism>
<keyword evidence="2" id="KW-1185">Reference proteome</keyword>
<name>A0ABT8Y7L2_9SPHN</name>
<comment type="caution">
    <text evidence="1">The sequence shown here is derived from an EMBL/GenBank/DDBJ whole genome shotgun (WGS) entry which is preliminary data.</text>
</comment>
<accession>A0ABT8Y7L2</accession>
<proteinExistence type="predicted"/>